<evidence type="ECO:0000256" key="4">
    <source>
        <dbReference type="SAM" id="Phobius"/>
    </source>
</evidence>
<dbReference type="EMBL" id="FXAG01000022">
    <property type="protein sequence ID" value="SMF45753.1"/>
    <property type="molecule type" value="Genomic_DNA"/>
</dbReference>
<dbReference type="PROSITE" id="PS50850">
    <property type="entry name" value="MFS"/>
    <property type="match status" value="1"/>
</dbReference>
<dbReference type="GO" id="GO:0022857">
    <property type="term" value="F:transmembrane transporter activity"/>
    <property type="evidence" value="ECO:0007669"/>
    <property type="project" value="InterPro"/>
</dbReference>
<dbReference type="SUPFAM" id="SSF103473">
    <property type="entry name" value="MFS general substrate transporter"/>
    <property type="match status" value="1"/>
</dbReference>
<dbReference type="PANTHER" id="PTHR42910:SF1">
    <property type="entry name" value="MAJOR FACILITATOR SUPERFAMILY (MFS) PROFILE DOMAIN-CONTAINING PROTEIN"/>
    <property type="match status" value="1"/>
</dbReference>
<dbReference type="InterPro" id="IPR020846">
    <property type="entry name" value="MFS_dom"/>
</dbReference>
<dbReference type="Pfam" id="PF07690">
    <property type="entry name" value="MFS_1"/>
    <property type="match status" value="1"/>
</dbReference>
<feature type="transmembrane region" description="Helical" evidence="4">
    <location>
        <begin position="307"/>
        <end position="331"/>
    </location>
</feature>
<evidence type="ECO:0000259" key="5">
    <source>
        <dbReference type="PROSITE" id="PS50850"/>
    </source>
</evidence>
<feature type="transmembrane region" description="Helical" evidence="4">
    <location>
        <begin position="17"/>
        <end position="36"/>
    </location>
</feature>
<feature type="transmembrane region" description="Helical" evidence="4">
    <location>
        <begin position="165"/>
        <end position="188"/>
    </location>
</feature>
<accession>A0A1Y6C5Z4</accession>
<evidence type="ECO:0000256" key="2">
    <source>
        <dbReference type="ARBA" id="ARBA00022989"/>
    </source>
</evidence>
<reference evidence="7" key="1">
    <citation type="submission" date="2017-04" db="EMBL/GenBank/DDBJ databases">
        <authorList>
            <person name="Varghese N."/>
            <person name="Submissions S."/>
        </authorList>
    </citation>
    <scope>NUCLEOTIDE SEQUENCE [LARGE SCALE GENOMIC DNA]</scope>
    <source>
        <strain evidence="7">DSM 22618</strain>
    </source>
</reference>
<evidence type="ECO:0000256" key="1">
    <source>
        <dbReference type="ARBA" id="ARBA00022692"/>
    </source>
</evidence>
<feature type="transmembrane region" description="Helical" evidence="4">
    <location>
        <begin position="222"/>
        <end position="241"/>
    </location>
</feature>
<keyword evidence="3 4" id="KW-0472">Membrane</keyword>
<gene>
    <name evidence="6" type="ORF">SAMN02745746_03387</name>
</gene>
<evidence type="ECO:0000256" key="3">
    <source>
        <dbReference type="ARBA" id="ARBA00023136"/>
    </source>
</evidence>
<feature type="transmembrane region" description="Helical" evidence="4">
    <location>
        <begin position="48"/>
        <end position="71"/>
    </location>
</feature>
<feature type="transmembrane region" description="Helical" evidence="4">
    <location>
        <begin position="253"/>
        <end position="271"/>
    </location>
</feature>
<evidence type="ECO:0000313" key="6">
    <source>
        <dbReference type="EMBL" id="SMF45753.1"/>
    </source>
</evidence>
<keyword evidence="7" id="KW-1185">Reference proteome</keyword>
<dbReference type="Gene3D" id="1.20.1250.20">
    <property type="entry name" value="MFS general substrate transporter like domains"/>
    <property type="match status" value="1"/>
</dbReference>
<dbReference type="CDD" id="cd17324">
    <property type="entry name" value="MFS_NepI_like"/>
    <property type="match status" value="1"/>
</dbReference>
<dbReference type="RefSeq" id="WP_085277478.1">
    <property type="nucleotide sequence ID" value="NZ_FXAG01000022.1"/>
</dbReference>
<feature type="transmembrane region" description="Helical" evidence="4">
    <location>
        <begin position="343"/>
        <end position="362"/>
    </location>
</feature>
<sequence length="390" mass="39983">MSSTAAQTATPTLSARLTLLLATACGVIVANLYYAQPLVGPISVSTGLPAQAAGLIVTLTQVGYGLGLLFIVPLGDLMENRRLAVSSLLVAAGALVIASLSVHAALFLAASLLIGLSSVSAQVLVPLAAHFSPEHERGRAVGNVMSGLLLGIMLARPTSSLIADLLGWHAVFALSAGAIVLLATVLAYKLPPRHPVARTHYAALLVSMWHLLKTTPVLQRRALYQASAFGAFSLFWTTVPLELAHGFHLSQTGIALFSLAGVSGAIAAPLAGRLADRGLSRPGTVLALGLIIVSLLLPLMAGGSLAVLLLTAILLDMGVSANLVLGQRAIFTLGAAVRSRLNGLYIAIFFAGGAAGSAIGAWTYACLGWHSTLAVAIVAPVAALLYFASE</sequence>
<feature type="transmembrane region" description="Helical" evidence="4">
    <location>
        <begin position="283"/>
        <end position="301"/>
    </location>
</feature>
<keyword evidence="1 4" id="KW-0812">Transmembrane</keyword>
<protein>
    <submittedName>
        <fullName evidence="6">Predicted arabinose efflux permease, MFS family</fullName>
    </submittedName>
</protein>
<feature type="transmembrane region" description="Helical" evidence="4">
    <location>
        <begin position="368"/>
        <end position="388"/>
    </location>
</feature>
<evidence type="ECO:0000313" key="7">
    <source>
        <dbReference type="Proteomes" id="UP000192920"/>
    </source>
</evidence>
<feature type="domain" description="Major facilitator superfamily (MFS) profile" evidence="5">
    <location>
        <begin position="10"/>
        <end position="390"/>
    </location>
</feature>
<dbReference type="InterPro" id="IPR011701">
    <property type="entry name" value="MFS"/>
</dbReference>
<organism evidence="6 7">
    <name type="scientific">Pseudogulbenkiania subflava DSM 22618</name>
    <dbReference type="NCBI Taxonomy" id="1123014"/>
    <lineage>
        <taxon>Bacteria</taxon>
        <taxon>Pseudomonadati</taxon>
        <taxon>Pseudomonadota</taxon>
        <taxon>Betaproteobacteria</taxon>
        <taxon>Neisseriales</taxon>
        <taxon>Chromobacteriaceae</taxon>
        <taxon>Pseudogulbenkiania</taxon>
    </lineage>
</organism>
<dbReference type="PANTHER" id="PTHR42910">
    <property type="entry name" value="TRANSPORTER SCO4007-RELATED"/>
    <property type="match status" value="1"/>
</dbReference>
<dbReference type="InterPro" id="IPR036259">
    <property type="entry name" value="MFS_trans_sf"/>
</dbReference>
<keyword evidence="2 4" id="KW-1133">Transmembrane helix</keyword>
<dbReference type="Proteomes" id="UP000192920">
    <property type="component" value="Unassembled WGS sequence"/>
</dbReference>
<feature type="transmembrane region" description="Helical" evidence="4">
    <location>
        <begin position="83"/>
        <end position="100"/>
    </location>
</feature>
<proteinExistence type="predicted"/>
<name>A0A1Y6C5Z4_9NEIS</name>
<dbReference type="AlphaFoldDB" id="A0A1Y6C5Z4"/>
<dbReference type="STRING" id="1123014.SAMN02745746_03387"/>